<evidence type="ECO:0000313" key="2">
    <source>
        <dbReference type="EMBL" id="MDO3657937.1"/>
    </source>
</evidence>
<comment type="caution">
    <text evidence="2">The sequence shown here is derived from an EMBL/GenBank/DDBJ whole genome shotgun (WGS) entry which is preliminary data.</text>
</comment>
<dbReference type="EMBL" id="JAUMJH010000028">
    <property type="protein sequence ID" value="MDO3657937.1"/>
    <property type="molecule type" value="Genomic_DNA"/>
</dbReference>
<keyword evidence="3" id="KW-1185">Reference proteome</keyword>
<protein>
    <submittedName>
        <fullName evidence="2">Uncharacterized protein</fullName>
    </submittedName>
</protein>
<feature type="coiled-coil region" evidence="1">
    <location>
        <begin position="23"/>
        <end position="57"/>
    </location>
</feature>
<reference evidence="2 3" key="1">
    <citation type="submission" date="2023-07" db="EMBL/GenBank/DDBJ databases">
        <title>A novel proteolytic Acinetobacter species.</title>
        <authorList>
            <person name="Nemec A."/>
            <person name="Radolfova-Krizova L."/>
        </authorList>
    </citation>
    <scope>NUCLEOTIDE SEQUENCE [LARGE SCALE GENOMIC DNA]</scope>
    <source>
        <strain evidence="2 3">NIPH 1865</strain>
    </source>
</reference>
<organism evidence="2 3">
    <name type="scientific">Acinetobacter genomosp. 15BJ</name>
    <dbReference type="NCBI Taxonomy" id="106651"/>
    <lineage>
        <taxon>Bacteria</taxon>
        <taxon>Pseudomonadati</taxon>
        <taxon>Pseudomonadota</taxon>
        <taxon>Gammaproteobacteria</taxon>
        <taxon>Moraxellales</taxon>
        <taxon>Moraxellaceae</taxon>
        <taxon>Acinetobacter</taxon>
    </lineage>
</organism>
<dbReference type="RefSeq" id="WP_302897555.1">
    <property type="nucleotide sequence ID" value="NZ_JAUMJH010000028.1"/>
</dbReference>
<evidence type="ECO:0000256" key="1">
    <source>
        <dbReference type="SAM" id="Coils"/>
    </source>
</evidence>
<name>A0ABT8UY25_9GAMM</name>
<sequence length="299" mass="34488">MRKIGYLILGLSLLWLAKLSYDVAQYSQTVPQLQQQLDQTEQRYALLNDQFVAVQRQLQNTSSVEPTDSVSIPTTVTGIAPVILIKQQMQLVQFALDQQQFIYALDQLNQVQQHVVQYALDQQQFIYALDQLNQVQQHVVQYAVSPALQHSLVKSIEQDKQVIQQYVLSQTQQQQQLDSLLQQLDQKIQQEIRNPKVTMTKNETASWWQWFKLEKVQRNSPDLMSRNITLKEAQLRLLLASQALKQGQLTEFRKSTLEVMQLLAELPDQNSQQMKLRLEKILNLPVVPTPKLTTLGLLG</sequence>
<keyword evidence="1" id="KW-0175">Coiled coil</keyword>
<evidence type="ECO:0000313" key="3">
    <source>
        <dbReference type="Proteomes" id="UP001168902"/>
    </source>
</evidence>
<dbReference type="Proteomes" id="UP001168902">
    <property type="component" value="Unassembled WGS sequence"/>
</dbReference>
<proteinExistence type="predicted"/>
<gene>
    <name evidence="2" type="ORF">Q3V53_12140</name>
</gene>
<accession>A0ABT8UY25</accession>